<comment type="caution">
    <text evidence="5">The sequence shown here is derived from an EMBL/GenBank/DDBJ whole genome shotgun (WGS) entry which is preliminary data.</text>
</comment>
<evidence type="ECO:0000256" key="1">
    <source>
        <dbReference type="ARBA" id="ARBA00001947"/>
    </source>
</evidence>
<dbReference type="Pfam" id="PF00815">
    <property type="entry name" value="Histidinol_dh"/>
    <property type="match status" value="1"/>
</dbReference>
<comment type="cofactor">
    <cofactor evidence="1">
        <name>Zn(2+)</name>
        <dbReference type="ChEBI" id="CHEBI:29105"/>
    </cofactor>
</comment>
<dbReference type="AlphaFoldDB" id="A0A841LAW3"/>
<evidence type="ECO:0000313" key="6">
    <source>
        <dbReference type="Proteomes" id="UP000538147"/>
    </source>
</evidence>
<gene>
    <name evidence="5" type="ORF">FHS79_002982</name>
</gene>
<protein>
    <submittedName>
        <fullName evidence="5">Histidinol dehydrogenase</fullName>
    </submittedName>
</protein>
<keyword evidence="3" id="KW-0862">Zinc</keyword>
<keyword evidence="4" id="KW-0560">Oxidoreductase</keyword>
<dbReference type="PANTHER" id="PTHR21256:SF14">
    <property type="entry name" value="HISTIDINOL DEHYDROGENASE"/>
    <property type="match status" value="1"/>
</dbReference>
<accession>A0A841LAW3</accession>
<dbReference type="RefSeq" id="WP_243452925.1">
    <property type="nucleotide sequence ID" value="NZ_BMOX01000015.1"/>
</dbReference>
<dbReference type="GO" id="GO:0046872">
    <property type="term" value="F:metal ion binding"/>
    <property type="evidence" value="ECO:0007669"/>
    <property type="project" value="UniProtKB-KW"/>
</dbReference>
<dbReference type="Proteomes" id="UP000538147">
    <property type="component" value="Unassembled WGS sequence"/>
</dbReference>
<organism evidence="5 6">
    <name type="scientific">Polymorphobacter multimanifer</name>
    <dbReference type="NCBI Taxonomy" id="1070431"/>
    <lineage>
        <taxon>Bacteria</taxon>
        <taxon>Pseudomonadati</taxon>
        <taxon>Pseudomonadota</taxon>
        <taxon>Alphaproteobacteria</taxon>
        <taxon>Sphingomonadales</taxon>
        <taxon>Sphingosinicellaceae</taxon>
        <taxon>Polymorphobacter</taxon>
    </lineage>
</organism>
<dbReference type="GO" id="GO:0051287">
    <property type="term" value="F:NAD binding"/>
    <property type="evidence" value="ECO:0007669"/>
    <property type="project" value="InterPro"/>
</dbReference>
<dbReference type="Gene3D" id="3.40.50.1980">
    <property type="entry name" value="Nitrogenase molybdenum iron protein domain"/>
    <property type="match status" value="1"/>
</dbReference>
<reference evidence="5 6" key="1">
    <citation type="submission" date="2020-08" db="EMBL/GenBank/DDBJ databases">
        <title>Genomic Encyclopedia of Type Strains, Phase IV (KMG-IV): sequencing the most valuable type-strain genomes for metagenomic binning, comparative biology and taxonomic classification.</title>
        <authorList>
            <person name="Goeker M."/>
        </authorList>
    </citation>
    <scope>NUCLEOTIDE SEQUENCE [LARGE SCALE GENOMIC DNA]</scope>
    <source>
        <strain evidence="5 6">DSM 102189</strain>
    </source>
</reference>
<dbReference type="GO" id="GO:0005829">
    <property type="term" value="C:cytosol"/>
    <property type="evidence" value="ECO:0007669"/>
    <property type="project" value="TreeGrafter"/>
</dbReference>
<dbReference type="GO" id="GO:0004399">
    <property type="term" value="F:histidinol dehydrogenase activity"/>
    <property type="evidence" value="ECO:0007669"/>
    <property type="project" value="TreeGrafter"/>
</dbReference>
<name>A0A841LAW3_9SPHN</name>
<evidence type="ECO:0000256" key="3">
    <source>
        <dbReference type="ARBA" id="ARBA00022833"/>
    </source>
</evidence>
<dbReference type="GO" id="GO:0000105">
    <property type="term" value="P:L-histidine biosynthetic process"/>
    <property type="evidence" value="ECO:0007669"/>
    <property type="project" value="TreeGrafter"/>
</dbReference>
<keyword evidence="6" id="KW-1185">Reference proteome</keyword>
<keyword evidence="2" id="KW-0479">Metal-binding</keyword>
<sequence>MTKDGALFLGAGANVSYGDTVIGTNHTLPMRKAARCTGGLWVGKFIRTCTCRRVLTAEASAMIGECCSRLCALKGFAGHGEQANIHVRRHGGRQMPCGGKAEAA</sequence>
<proteinExistence type="predicted"/>
<evidence type="ECO:0000256" key="4">
    <source>
        <dbReference type="ARBA" id="ARBA00023002"/>
    </source>
</evidence>
<dbReference type="EMBL" id="JACIIV010000024">
    <property type="protein sequence ID" value="MBB6228791.1"/>
    <property type="molecule type" value="Genomic_DNA"/>
</dbReference>
<evidence type="ECO:0000256" key="2">
    <source>
        <dbReference type="ARBA" id="ARBA00022723"/>
    </source>
</evidence>
<dbReference type="PANTHER" id="PTHR21256">
    <property type="entry name" value="HISTIDINOL DEHYDROGENASE HDH"/>
    <property type="match status" value="1"/>
</dbReference>
<evidence type="ECO:0000313" key="5">
    <source>
        <dbReference type="EMBL" id="MBB6228791.1"/>
    </source>
</evidence>
<dbReference type="InterPro" id="IPR012131">
    <property type="entry name" value="Hstdl_DH"/>
</dbReference>